<proteinExistence type="predicted"/>
<accession>A0A1F5Z3X6</accession>
<evidence type="ECO:0000313" key="2">
    <source>
        <dbReference type="Proteomes" id="UP000179129"/>
    </source>
</evidence>
<dbReference type="InterPro" id="IPR036439">
    <property type="entry name" value="Dockerin_dom_sf"/>
</dbReference>
<comment type="caution">
    <text evidence="1">The sequence shown here is derived from an EMBL/GenBank/DDBJ whole genome shotgun (WGS) entry which is preliminary data.</text>
</comment>
<reference evidence="1 2" key="1">
    <citation type="journal article" date="2016" name="Nat. Commun.">
        <title>Thousands of microbial genomes shed light on interconnected biogeochemical processes in an aquifer system.</title>
        <authorList>
            <person name="Anantharaman K."/>
            <person name="Brown C.T."/>
            <person name="Hug L.A."/>
            <person name="Sharon I."/>
            <person name="Castelle C.J."/>
            <person name="Probst A.J."/>
            <person name="Thomas B.C."/>
            <person name="Singh A."/>
            <person name="Wilkins M.J."/>
            <person name="Karaoz U."/>
            <person name="Brodie E.L."/>
            <person name="Williams K.H."/>
            <person name="Hubbard S.S."/>
            <person name="Banfield J.F."/>
        </authorList>
    </citation>
    <scope>NUCLEOTIDE SEQUENCE [LARGE SCALE GENOMIC DNA]</scope>
</reference>
<dbReference type="InterPro" id="IPR008965">
    <property type="entry name" value="CBM2/CBM3_carb-bd_dom_sf"/>
</dbReference>
<dbReference type="Proteomes" id="UP000179129">
    <property type="component" value="Unassembled WGS sequence"/>
</dbReference>
<dbReference type="Gene3D" id="2.60.40.680">
    <property type="match status" value="1"/>
</dbReference>
<evidence type="ECO:0000313" key="1">
    <source>
        <dbReference type="EMBL" id="OGG06812.1"/>
    </source>
</evidence>
<dbReference type="Pfam" id="PF00404">
    <property type="entry name" value="Dockerin_1"/>
    <property type="match status" value="1"/>
</dbReference>
<dbReference type="InterPro" id="IPR002105">
    <property type="entry name" value="Dockerin_1_rpt"/>
</dbReference>
<dbReference type="AlphaFoldDB" id="A0A1F5Z3X6"/>
<dbReference type="SUPFAM" id="SSF63446">
    <property type="entry name" value="Type I dockerin domain"/>
    <property type="match status" value="1"/>
</dbReference>
<dbReference type="EMBL" id="MFIX01000005">
    <property type="protein sequence ID" value="OGG06812.1"/>
    <property type="molecule type" value="Genomic_DNA"/>
</dbReference>
<name>A0A1F5Z3X6_9BACT</name>
<dbReference type="GO" id="GO:0004553">
    <property type="term" value="F:hydrolase activity, hydrolyzing O-glycosyl compounds"/>
    <property type="evidence" value="ECO:0007669"/>
    <property type="project" value="InterPro"/>
</dbReference>
<protein>
    <submittedName>
        <fullName evidence="1">Uncharacterized protein</fullName>
    </submittedName>
</protein>
<dbReference type="SUPFAM" id="SSF49384">
    <property type="entry name" value="Carbohydrate-binding domain"/>
    <property type="match status" value="1"/>
</dbReference>
<sequence>MRSLFGILKLRLKLGDALLSPGRLVRFSVLLLLLLNGASSAALKDYNWSLSGSLLPGADSVEVYLAVRNDSAITAFSVEVYYDTTLLELAEPLENHLALAGRAADLEFFPSKLEDWGFVRLTVFSTVATAPFPELEAGSGAILKLSFKVKTPLETGASTTLQLKLKNGTLLSTYQLTAREFTGVPGDVDGNAKIDIFDLLELLKVLGGNGQESLFSDVDQNGKTDIFDLLRLLTLLAK</sequence>
<dbReference type="Gene3D" id="1.10.1330.10">
    <property type="entry name" value="Dockerin domain"/>
    <property type="match status" value="1"/>
</dbReference>
<gene>
    <name evidence="1" type="ORF">A3F83_15910</name>
</gene>
<dbReference type="GO" id="GO:0000272">
    <property type="term" value="P:polysaccharide catabolic process"/>
    <property type="evidence" value="ECO:0007669"/>
    <property type="project" value="InterPro"/>
</dbReference>
<dbReference type="GO" id="GO:0030246">
    <property type="term" value="F:carbohydrate binding"/>
    <property type="evidence" value="ECO:0007669"/>
    <property type="project" value="InterPro"/>
</dbReference>
<dbReference type="CDD" id="cd08547">
    <property type="entry name" value="Type_II_cohesin"/>
    <property type="match status" value="1"/>
</dbReference>
<organism evidence="1 2">
    <name type="scientific">Candidatus Glassbacteria bacterium RIFCSPLOWO2_12_FULL_58_11</name>
    <dbReference type="NCBI Taxonomy" id="1817867"/>
    <lineage>
        <taxon>Bacteria</taxon>
        <taxon>Candidatus Glassiibacteriota</taxon>
    </lineage>
</organism>